<dbReference type="EMBL" id="UPPP01000057">
    <property type="protein sequence ID" value="VBB05628.1"/>
    <property type="molecule type" value="Genomic_DNA"/>
</dbReference>
<keyword evidence="1" id="KW-0175">Coiled coil</keyword>
<accession>A0A498R917</accession>
<dbReference type="PANTHER" id="PTHR30461:SF23">
    <property type="entry name" value="DNA RECOMBINASE-RELATED"/>
    <property type="match status" value="1"/>
</dbReference>
<keyword evidence="6" id="KW-1185">Reference proteome</keyword>
<dbReference type="SMART" id="SM00857">
    <property type="entry name" value="Resolvase"/>
    <property type="match status" value="1"/>
</dbReference>
<dbReference type="Proteomes" id="UP000277811">
    <property type="component" value="Unassembled WGS sequence"/>
</dbReference>
<evidence type="ECO:0000313" key="6">
    <source>
        <dbReference type="Proteomes" id="UP000277811"/>
    </source>
</evidence>
<dbReference type="PANTHER" id="PTHR30461">
    <property type="entry name" value="DNA-INVERTASE FROM LAMBDOID PROPHAGE"/>
    <property type="match status" value="1"/>
</dbReference>
<dbReference type="Pfam" id="PF00239">
    <property type="entry name" value="Resolvase"/>
    <property type="match status" value="1"/>
</dbReference>
<dbReference type="Pfam" id="PF07508">
    <property type="entry name" value="Recombinase"/>
    <property type="match status" value="1"/>
</dbReference>
<evidence type="ECO:0000259" key="3">
    <source>
        <dbReference type="PROSITE" id="PS51736"/>
    </source>
</evidence>
<dbReference type="InterPro" id="IPR006119">
    <property type="entry name" value="Resolv_N"/>
</dbReference>
<dbReference type="PROSITE" id="PS51736">
    <property type="entry name" value="RECOMBINASES_3"/>
    <property type="match status" value="1"/>
</dbReference>
<dbReference type="GO" id="GO:0003677">
    <property type="term" value="F:DNA binding"/>
    <property type="evidence" value="ECO:0007669"/>
    <property type="project" value="InterPro"/>
</dbReference>
<feature type="domain" description="Recombinase" evidence="4">
    <location>
        <begin position="162"/>
        <end position="299"/>
    </location>
</feature>
<dbReference type="GO" id="GO:0000150">
    <property type="term" value="F:DNA strand exchange activity"/>
    <property type="evidence" value="ECO:0007669"/>
    <property type="project" value="InterPro"/>
</dbReference>
<protein>
    <submittedName>
        <fullName evidence="5">Recombinase</fullName>
    </submittedName>
</protein>
<dbReference type="Pfam" id="PF13408">
    <property type="entry name" value="Zn_ribbon_recom"/>
    <property type="match status" value="1"/>
</dbReference>
<dbReference type="InterPro" id="IPR050639">
    <property type="entry name" value="SSR_resolvase"/>
</dbReference>
<dbReference type="InterPro" id="IPR011109">
    <property type="entry name" value="DNA_bind_recombinase_dom"/>
</dbReference>
<feature type="coiled-coil region" evidence="1">
    <location>
        <begin position="381"/>
        <end position="457"/>
    </location>
</feature>
<dbReference type="InterPro" id="IPR036162">
    <property type="entry name" value="Resolvase-like_N_sf"/>
</dbReference>
<dbReference type="Gene3D" id="3.40.50.1390">
    <property type="entry name" value="Resolvase, N-terminal catalytic domain"/>
    <property type="match status" value="1"/>
</dbReference>
<dbReference type="AlphaFoldDB" id="A0A498R917"/>
<dbReference type="InterPro" id="IPR038109">
    <property type="entry name" value="DNA_bind_recomb_sf"/>
</dbReference>
<dbReference type="OrthoDB" id="1094757at2"/>
<dbReference type="RefSeq" id="WP_122626608.1">
    <property type="nucleotide sequence ID" value="NZ_UPPP01000057.1"/>
</dbReference>
<gene>
    <name evidence="5" type="ORF">LUCI_0838</name>
</gene>
<evidence type="ECO:0000256" key="1">
    <source>
        <dbReference type="SAM" id="Coils"/>
    </source>
</evidence>
<dbReference type="InterPro" id="IPR025827">
    <property type="entry name" value="Zn_ribbon_recom_dom"/>
</dbReference>
<dbReference type="Gene3D" id="3.90.1750.20">
    <property type="entry name" value="Putative Large Serine Recombinase, Chain B, Domain 2"/>
    <property type="match status" value="1"/>
</dbReference>
<organism evidence="5 6">
    <name type="scientific">Lucifera butyrica</name>
    <dbReference type="NCBI Taxonomy" id="1351585"/>
    <lineage>
        <taxon>Bacteria</taxon>
        <taxon>Bacillati</taxon>
        <taxon>Bacillota</taxon>
        <taxon>Negativicutes</taxon>
        <taxon>Veillonellales</taxon>
        <taxon>Veillonellaceae</taxon>
        <taxon>Lucifera</taxon>
    </lineage>
</organism>
<evidence type="ECO:0000256" key="2">
    <source>
        <dbReference type="SAM" id="MobiDB-lite"/>
    </source>
</evidence>
<reference evidence="5 6" key="1">
    <citation type="submission" date="2018-06" db="EMBL/GenBank/DDBJ databases">
        <authorList>
            <person name="Strepis N."/>
        </authorList>
    </citation>
    <scope>NUCLEOTIDE SEQUENCE [LARGE SCALE GENOMIC DNA]</scope>
    <source>
        <strain evidence="5">LUCI</strain>
    </source>
</reference>
<feature type="compositionally biased region" description="Basic and acidic residues" evidence="2">
    <location>
        <begin position="1"/>
        <end position="20"/>
    </location>
</feature>
<evidence type="ECO:0000259" key="4">
    <source>
        <dbReference type="PROSITE" id="PS51737"/>
    </source>
</evidence>
<evidence type="ECO:0000313" key="5">
    <source>
        <dbReference type="EMBL" id="VBB05628.1"/>
    </source>
</evidence>
<proteinExistence type="predicted"/>
<name>A0A498R917_9FIRM</name>
<feature type="region of interest" description="Disordered" evidence="2">
    <location>
        <begin position="1"/>
        <end position="21"/>
    </location>
</feature>
<dbReference type="PROSITE" id="PS51737">
    <property type="entry name" value="RECOMBINASE_DNA_BIND"/>
    <property type="match status" value="1"/>
</dbReference>
<dbReference type="CDD" id="cd00338">
    <property type="entry name" value="Ser_Recombinase"/>
    <property type="match status" value="1"/>
</dbReference>
<dbReference type="SUPFAM" id="SSF53041">
    <property type="entry name" value="Resolvase-like"/>
    <property type="match status" value="1"/>
</dbReference>
<feature type="domain" description="Resolvase/invertase-type recombinase catalytic" evidence="3">
    <location>
        <begin position="6"/>
        <end position="154"/>
    </location>
</feature>
<sequence length="539" mass="61302">MFESEETRLYARTSSEDQAERGTIQNQVDFGTKYCDLHQLPIAGWYRDDGVTGTLPLQERPEGRRLLEDAKAGKVKLLLIYKLDRLGRTARVILNAVYDLEQYGVKIRSMTEPFDTSTAAGRLLLTVLAGVADMDRETILERLWLGANRAAREGKWLGGIVPYGYIVNEEKCLELSDKNPLPGMDMTEVDVVRLIYHITADDGISTIKIADYLNSLGIPPAYAIAGRQARKGKRIENTAGIWRPARVRNMIVNETYKGIHLYGKRSKKQREIISREVPAIVSEEIWDRAQQVLHNNQLESVHNSKRQYLLRGLIKCGCCSLTYCGTAYSSSQRGCYICNGKTTYRGSLMGKCGSKNLPQDWIENQVWNDCVKFIMSPGEALNQFENSIQENKSRVLQIETERALITKSMDEKEVEKQSILDLYRKKLIEAKDVEQQLQKINIEKLELQSRLDQLVIKMDSVDTMSQRFSSAKLFLDDLREKLGNGEPNFELKREIVKALVHKIIVETKNPGAKKPQANISVQYSFARGILRTDKDSLQQ</sequence>